<comment type="caution">
    <text evidence="2">The sequence shown here is derived from an EMBL/GenBank/DDBJ whole genome shotgun (WGS) entry which is preliminary data.</text>
</comment>
<keyword evidence="1" id="KW-1133">Transmembrane helix</keyword>
<keyword evidence="3" id="KW-1185">Reference proteome</keyword>
<dbReference type="Proteomes" id="UP001139006">
    <property type="component" value="Unassembled WGS sequence"/>
</dbReference>
<evidence type="ECO:0000256" key="1">
    <source>
        <dbReference type="SAM" id="Phobius"/>
    </source>
</evidence>
<dbReference type="Gene3D" id="1.10.1760.20">
    <property type="match status" value="1"/>
</dbReference>
<dbReference type="AlphaFoldDB" id="A0A9X2FKQ1"/>
<feature type="transmembrane region" description="Helical" evidence="1">
    <location>
        <begin position="74"/>
        <end position="91"/>
    </location>
</feature>
<proteinExistence type="predicted"/>
<sequence length="187" mass="20186">MNKKIISPRVITLVGLCIALNIVGSNLALMLKLPIYLDTIGTILSAALLGPLGGMITGLLTGTFVGLTTDMISLYYIPVQLVIGLVAGLLYRRILANDVKNVWWVAFLISVPGTVFSTAITYYLFHGVTSSGSNILVQILAGIGVNKFLAILLVQVITDYCDRLVGVYTVVVLFNLLKNKFPVKLSK</sequence>
<feature type="transmembrane region" description="Helical" evidence="1">
    <location>
        <begin position="12"/>
        <end position="31"/>
    </location>
</feature>
<gene>
    <name evidence="2" type="ORF">LB941_02110</name>
</gene>
<feature type="transmembrane region" description="Helical" evidence="1">
    <location>
        <begin position="137"/>
        <end position="158"/>
    </location>
</feature>
<evidence type="ECO:0000313" key="2">
    <source>
        <dbReference type="EMBL" id="MCP0886128.1"/>
    </source>
</evidence>
<accession>A0A9X2FKQ1</accession>
<name>A0A9X2FKQ1_9LACO</name>
<dbReference type="GO" id="GO:0022857">
    <property type="term" value="F:transmembrane transporter activity"/>
    <property type="evidence" value="ECO:0007669"/>
    <property type="project" value="InterPro"/>
</dbReference>
<dbReference type="InterPro" id="IPR024529">
    <property type="entry name" value="ECF_trnsprt_substrate-spec"/>
</dbReference>
<feature type="transmembrane region" description="Helical" evidence="1">
    <location>
        <begin position="103"/>
        <end position="125"/>
    </location>
</feature>
<keyword evidence="1" id="KW-0812">Transmembrane</keyword>
<dbReference type="RefSeq" id="WP_253359099.1">
    <property type="nucleotide sequence ID" value="NZ_JAIULA010000003.1"/>
</dbReference>
<organism evidence="2 3">
    <name type="scientific">Ligilactobacillus ubinensis</name>
    <dbReference type="NCBI Taxonomy" id="2876789"/>
    <lineage>
        <taxon>Bacteria</taxon>
        <taxon>Bacillati</taxon>
        <taxon>Bacillota</taxon>
        <taxon>Bacilli</taxon>
        <taxon>Lactobacillales</taxon>
        <taxon>Lactobacillaceae</taxon>
        <taxon>Ligilactobacillus</taxon>
    </lineage>
</organism>
<keyword evidence="1" id="KW-0472">Membrane</keyword>
<protein>
    <submittedName>
        <fullName evidence="2">ECF transporter S component</fullName>
    </submittedName>
</protein>
<dbReference type="EMBL" id="JAIULA010000003">
    <property type="protein sequence ID" value="MCP0886128.1"/>
    <property type="molecule type" value="Genomic_DNA"/>
</dbReference>
<reference evidence="2 3" key="1">
    <citation type="journal article" date="2023" name="Int. J. Syst. Evol. Microbiol.">
        <title>Ligilactobacillus ubinensis sp. nov., a novel species isolated from the wild ferment of a durian fruit (Durio zibethinus).</title>
        <authorList>
            <person name="Heng Y.C."/>
            <person name="Menon N."/>
            <person name="Chen B."/>
            <person name="Loo B.Z.L."/>
            <person name="Wong G.W.J."/>
            <person name="Lim A.C.H."/>
            <person name="Silvaraju S."/>
            <person name="Kittelmann S."/>
        </authorList>
    </citation>
    <scope>NUCLEOTIDE SEQUENCE [LARGE SCALE GENOMIC DNA]</scope>
    <source>
        <strain evidence="2 3">WILCCON 0076</strain>
    </source>
</reference>
<dbReference type="Pfam" id="PF12822">
    <property type="entry name" value="ECF_trnsprt"/>
    <property type="match status" value="1"/>
</dbReference>
<feature type="transmembrane region" description="Helical" evidence="1">
    <location>
        <begin position="43"/>
        <end position="67"/>
    </location>
</feature>
<evidence type="ECO:0000313" key="3">
    <source>
        <dbReference type="Proteomes" id="UP001139006"/>
    </source>
</evidence>